<sequence>MNIESGLHVFIVNYYPPCPQPEIAKGLPPHTDFTIFGHLLETGHNGLQVQHDGKWVSVNPLPNSYLIHVGDQLEILTNGKYKSVVHKVSVNNKTRRMSIGLGYLPPVETAISPAPELVSEDHPPAFRAITYAESLELKQKCQCDNKSFVDLLRI</sequence>
<dbReference type="PROSITE" id="PS51471">
    <property type="entry name" value="FE2OG_OXY"/>
    <property type="match status" value="1"/>
</dbReference>
<evidence type="ECO:0000259" key="4">
    <source>
        <dbReference type="PROSITE" id="PS51471"/>
    </source>
</evidence>
<keyword evidence="3" id="KW-0408">Iron</keyword>
<dbReference type="GO" id="GO:0046872">
    <property type="term" value="F:metal ion binding"/>
    <property type="evidence" value="ECO:0007669"/>
    <property type="project" value="UniProtKB-KW"/>
</dbReference>
<dbReference type="Pfam" id="PF03171">
    <property type="entry name" value="2OG-FeII_Oxy"/>
    <property type="match status" value="1"/>
</dbReference>
<evidence type="ECO:0000256" key="3">
    <source>
        <dbReference type="ARBA" id="ARBA00023004"/>
    </source>
</evidence>
<dbReference type="AlphaFoldDB" id="A0AAD7PT02"/>
<evidence type="ECO:0000313" key="5">
    <source>
        <dbReference type="EMBL" id="KAJ7965760.1"/>
    </source>
</evidence>
<dbReference type="GO" id="GO:0031418">
    <property type="term" value="F:L-ascorbic acid binding"/>
    <property type="evidence" value="ECO:0007669"/>
    <property type="project" value="UniProtKB-KW"/>
</dbReference>
<keyword evidence="1" id="KW-0479">Metal-binding</keyword>
<evidence type="ECO:0000256" key="1">
    <source>
        <dbReference type="ARBA" id="ARBA00022723"/>
    </source>
</evidence>
<dbReference type="Gene3D" id="2.60.120.330">
    <property type="entry name" value="B-lactam Antibiotic, Isopenicillin N Synthase, Chain"/>
    <property type="match status" value="1"/>
</dbReference>
<comment type="caution">
    <text evidence="5">The sequence shown here is derived from an EMBL/GenBank/DDBJ whole genome shotgun (WGS) entry which is preliminary data.</text>
</comment>
<dbReference type="Proteomes" id="UP001163823">
    <property type="component" value="Chromosome 6"/>
</dbReference>
<dbReference type="KEGG" id="qsa:O6P43_015346"/>
<dbReference type="InterPro" id="IPR050295">
    <property type="entry name" value="Plant_2OG-oxidoreductases"/>
</dbReference>
<dbReference type="SUPFAM" id="SSF51197">
    <property type="entry name" value="Clavaminate synthase-like"/>
    <property type="match status" value="1"/>
</dbReference>
<proteinExistence type="predicted"/>
<organism evidence="5 6">
    <name type="scientific">Quillaja saponaria</name>
    <name type="common">Soap bark tree</name>
    <dbReference type="NCBI Taxonomy" id="32244"/>
    <lineage>
        <taxon>Eukaryota</taxon>
        <taxon>Viridiplantae</taxon>
        <taxon>Streptophyta</taxon>
        <taxon>Embryophyta</taxon>
        <taxon>Tracheophyta</taxon>
        <taxon>Spermatophyta</taxon>
        <taxon>Magnoliopsida</taxon>
        <taxon>eudicotyledons</taxon>
        <taxon>Gunneridae</taxon>
        <taxon>Pentapetalae</taxon>
        <taxon>rosids</taxon>
        <taxon>fabids</taxon>
        <taxon>Fabales</taxon>
        <taxon>Quillajaceae</taxon>
        <taxon>Quillaja</taxon>
    </lineage>
</organism>
<gene>
    <name evidence="5" type="ORF">O6P43_015346</name>
</gene>
<evidence type="ECO:0000256" key="2">
    <source>
        <dbReference type="ARBA" id="ARBA00022896"/>
    </source>
</evidence>
<dbReference type="InterPro" id="IPR005123">
    <property type="entry name" value="Oxoglu/Fe-dep_dioxygenase_dom"/>
</dbReference>
<dbReference type="InterPro" id="IPR027443">
    <property type="entry name" value="IPNS-like_sf"/>
</dbReference>
<evidence type="ECO:0000313" key="6">
    <source>
        <dbReference type="Proteomes" id="UP001163823"/>
    </source>
</evidence>
<feature type="domain" description="Fe2OG dioxygenase" evidence="4">
    <location>
        <begin position="5"/>
        <end position="105"/>
    </location>
</feature>
<keyword evidence="2" id="KW-0847">Vitamin C</keyword>
<protein>
    <submittedName>
        <fullName evidence="5">2-oxoglutarate and Fe(II)-dependent oxygenase superfamily protein</fullName>
    </submittedName>
</protein>
<name>A0AAD7PT02_QUISA</name>
<accession>A0AAD7PT02</accession>
<keyword evidence="6" id="KW-1185">Reference proteome</keyword>
<dbReference type="EMBL" id="JARAOO010000006">
    <property type="protein sequence ID" value="KAJ7965760.1"/>
    <property type="molecule type" value="Genomic_DNA"/>
</dbReference>
<reference evidence="5" key="1">
    <citation type="journal article" date="2023" name="Science">
        <title>Elucidation of the pathway for biosynthesis of saponin adjuvants from the soapbark tree.</title>
        <authorList>
            <person name="Reed J."/>
            <person name="Orme A."/>
            <person name="El-Demerdash A."/>
            <person name="Owen C."/>
            <person name="Martin L.B.B."/>
            <person name="Misra R.C."/>
            <person name="Kikuchi S."/>
            <person name="Rejzek M."/>
            <person name="Martin A.C."/>
            <person name="Harkess A."/>
            <person name="Leebens-Mack J."/>
            <person name="Louveau T."/>
            <person name="Stephenson M.J."/>
            <person name="Osbourn A."/>
        </authorList>
    </citation>
    <scope>NUCLEOTIDE SEQUENCE</scope>
    <source>
        <strain evidence="5">S10</strain>
    </source>
</reference>
<dbReference type="InterPro" id="IPR044861">
    <property type="entry name" value="IPNS-like_FE2OG_OXY"/>
</dbReference>
<dbReference type="PANTHER" id="PTHR47991">
    <property type="entry name" value="OXOGLUTARATE/IRON-DEPENDENT DIOXYGENASE"/>
    <property type="match status" value="1"/>
</dbReference>